<evidence type="ECO:0000259" key="3">
    <source>
        <dbReference type="Pfam" id="PF08541"/>
    </source>
</evidence>
<organism evidence="5 6">
    <name type="scientific">Brunnivagina elsteri CCALA 953</name>
    <dbReference type="NCBI Taxonomy" id="987040"/>
    <lineage>
        <taxon>Bacteria</taxon>
        <taxon>Bacillati</taxon>
        <taxon>Cyanobacteriota</taxon>
        <taxon>Cyanophyceae</taxon>
        <taxon>Nostocales</taxon>
        <taxon>Calotrichaceae</taxon>
        <taxon>Brunnivagina</taxon>
    </lineage>
</organism>
<proteinExistence type="predicted"/>
<dbReference type="Gene3D" id="3.40.47.10">
    <property type="match status" value="1"/>
</dbReference>
<dbReference type="InterPro" id="IPR013751">
    <property type="entry name" value="ACP_syn_III_N"/>
</dbReference>
<dbReference type="InterPro" id="IPR016039">
    <property type="entry name" value="Thiolase-like"/>
</dbReference>
<evidence type="ECO:0000313" key="5">
    <source>
        <dbReference type="EMBL" id="PAX60432.1"/>
    </source>
</evidence>
<protein>
    <submittedName>
        <fullName evidence="5">3-oxoacyl-ACP synthase</fullName>
    </submittedName>
</protein>
<dbReference type="SUPFAM" id="SSF53901">
    <property type="entry name" value="Thiolase-like"/>
    <property type="match status" value="1"/>
</dbReference>
<feature type="domain" description="Beta-ketoacyl-[acyl-carrier-protein] synthase III C-terminal" evidence="3">
    <location>
        <begin position="265"/>
        <end position="353"/>
    </location>
</feature>
<dbReference type="Proteomes" id="UP000218238">
    <property type="component" value="Unassembled WGS sequence"/>
</dbReference>
<dbReference type="OrthoDB" id="6439746at2"/>
<dbReference type="GO" id="GO:0004315">
    <property type="term" value="F:3-oxoacyl-[acyl-carrier-protein] synthase activity"/>
    <property type="evidence" value="ECO:0007669"/>
    <property type="project" value="InterPro"/>
</dbReference>
<keyword evidence="6" id="KW-1185">Reference proteome</keyword>
<dbReference type="EMBL" id="NTFS01000010">
    <property type="protein sequence ID" value="PAX60432.1"/>
    <property type="molecule type" value="Genomic_DNA"/>
</dbReference>
<dbReference type="PANTHER" id="PTHR34069:SF3">
    <property type="entry name" value="ACYL-COA:ACYL-COA ALKYLTRANSFERASE"/>
    <property type="match status" value="1"/>
</dbReference>
<sequence>MHIPVGIKSLALSLPSVIRTNDYYKEKYPDLVAKAEEKHSLSLMSPTDTSGASSHNVYELEMMPYLQDPFRGSVERRILSPDESSLKLECRAAKDALESAKLHPNEVDLIISSSFLPEQLGTGNAAYVARELGIKCAAWNLDATCASAPLALQTASALVQSGMYRNVLVTISCNYSRLIDEENTLSWFVGDGAGAFVVAPLEMNQGILGAKTINTSALCDQLICTFSEDNWGNFRPRLQLGKEMSQIIRDLVPEILLDCCKGASENAGITLDEIDYFIFCTPWAWYAKFCTRALGIDLDRTMNGYPLYSNMGPTMNVANLYEAARAGKISENDLVLMYGFGAASSASAIVMRWGDVALGKVPAGIS</sequence>
<dbReference type="Pfam" id="PF08541">
    <property type="entry name" value="ACP_syn_III_C"/>
    <property type="match status" value="1"/>
</dbReference>
<dbReference type="GO" id="GO:0044550">
    <property type="term" value="P:secondary metabolite biosynthetic process"/>
    <property type="evidence" value="ECO:0007669"/>
    <property type="project" value="TreeGrafter"/>
</dbReference>
<dbReference type="InterPro" id="IPR013747">
    <property type="entry name" value="ACP_syn_III_C"/>
</dbReference>
<evidence type="ECO:0000259" key="4">
    <source>
        <dbReference type="Pfam" id="PF08545"/>
    </source>
</evidence>
<dbReference type="AlphaFoldDB" id="A0A2A2TPS6"/>
<accession>A0A2A2TPS6</accession>
<dbReference type="GO" id="GO:0006633">
    <property type="term" value="P:fatty acid biosynthetic process"/>
    <property type="evidence" value="ECO:0007669"/>
    <property type="project" value="InterPro"/>
</dbReference>
<comment type="caution">
    <text evidence="5">The sequence shown here is derived from an EMBL/GenBank/DDBJ whole genome shotgun (WGS) entry which is preliminary data.</text>
</comment>
<reference evidence="5 6" key="1">
    <citation type="submission" date="2017-08" db="EMBL/GenBank/DDBJ databases">
        <title>Draft genome sequence of filamentous cyanobacterium Calothrix elsteri CCALA 953.</title>
        <authorList>
            <person name="Gagunashvili A.N."/>
            <person name="Elster J."/>
            <person name="Andresson O.S."/>
        </authorList>
    </citation>
    <scope>NUCLEOTIDE SEQUENCE [LARGE SCALE GENOMIC DNA]</scope>
    <source>
        <strain evidence="5 6">CCALA 953</strain>
    </source>
</reference>
<keyword evidence="2" id="KW-0012">Acyltransferase</keyword>
<evidence type="ECO:0000256" key="2">
    <source>
        <dbReference type="ARBA" id="ARBA00023315"/>
    </source>
</evidence>
<feature type="domain" description="Beta-ketoacyl-[acyl-carrier-protein] synthase III N-terminal" evidence="4">
    <location>
        <begin position="141"/>
        <end position="212"/>
    </location>
</feature>
<keyword evidence="1" id="KW-0808">Transferase</keyword>
<gene>
    <name evidence="5" type="ORF">CK510_01720</name>
</gene>
<dbReference type="PANTHER" id="PTHR34069">
    <property type="entry name" value="3-OXOACYL-[ACYL-CARRIER-PROTEIN] SYNTHASE 3"/>
    <property type="match status" value="1"/>
</dbReference>
<dbReference type="Pfam" id="PF08545">
    <property type="entry name" value="ACP_syn_III"/>
    <property type="match status" value="1"/>
</dbReference>
<name>A0A2A2TPS6_9CYAN</name>
<evidence type="ECO:0000256" key="1">
    <source>
        <dbReference type="ARBA" id="ARBA00022679"/>
    </source>
</evidence>
<dbReference type="RefSeq" id="WP_095720038.1">
    <property type="nucleotide sequence ID" value="NZ_NTFS01000010.1"/>
</dbReference>
<evidence type="ECO:0000313" key="6">
    <source>
        <dbReference type="Proteomes" id="UP000218238"/>
    </source>
</evidence>